<dbReference type="Proteomes" id="UP001595844">
    <property type="component" value="Unassembled WGS sequence"/>
</dbReference>
<dbReference type="Pfam" id="PF00109">
    <property type="entry name" value="ketoacyl-synt"/>
    <property type="match status" value="1"/>
</dbReference>
<evidence type="ECO:0000256" key="2">
    <source>
        <dbReference type="ARBA" id="ARBA00022679"/>
    </source>
</evidence>
<dbReference type="Pfam" id="PF08990">
    <property type="entry name" value="Docking"/>
    <property type="match status" value="1"/>
</dbReference>
<feature type="non-terminal residue" evidence="6">
    <location>
        <position position="67"/>
    </location>
</feature>
<feature type="domain" description="Beta-ketoacyl synthase-like N-terminal" evidence="4">
    <location>
        <begin position="33"/>
        <end position="66"/>
    </location>
</feature>
<dbReference type="InterPro" id="IPR014030">
    <property type="entry name" value="Ketoacyl_synth_N"/>
</dbReference>
<dbReference type="SUPFAM" id="SSF53901">
    <property type="entry name" value="Thiolase-like"/>
    <property type="match status" value="1"/>
</dbReference>
<evidence type="ECO:0000256" key="1">
    <source>
        <dbReference type="ARBA" id="ARBA00001957"/>
    </source>
</evidence>
<comment type="cofactor">
    <cofactor evidence="1">
        <name>pantetheine 4'-phosphate</name>
        <dbReference type="ChEBI" id="CHEBI:47942"/>
    </cofactor>
</comment>
<keyword evidence="7" id="KW-1185">Reference proteome</keyword>
<organism evidence="6 7">
    <name type="scientific">Nocardia halotolerans</name>
    <dbReference type="NCBI Taxonomy" id="1755878"/>
    <lineage>
        <taxon>Bacteria</taxon>
        <taxon>Bacillati</taxon>
        <taxon>Actinomycetota</taxon>
        <taxon>Actinomycetes</taxon>
        <taxon>Mycobacteriales</taxon>
        <taxon>Nocardiaceae</taxon>
        <taxon>Nocardia</taxon>
    </lineage>
</organism>
<gene>
    <name evidence="6" type="ORF">ACFO5K_08620</name>
</gene>
<dbReference type="PANTHER" id="PTHR43775">
    <property type="entry name" value="FATTY ACID SYNTHASE"/>
    <property type="match status" value="1"/>
</dbReference>
<protein>
    <submittedName>
        <fullName evidence="6">Polyketide synthase docking domain-containing protein</fullName>
    </submittedName>
</protein>
<dbReference type="EMBL" id="JBHSDL010000008">
    <property type="protein sequence ID" value="MFC4374169.1"/>
    <property type="molecule type" value="Genomic_DNA"/>
</dbReference>
<comment type="caution">
    <text evidence="6">The sequence shown here is derived from an EMBL/GenBank/DDBJ whole genome shotgun (WGS) entry which is preliminary data.</text>
</comment>
<evidence type="ECO:0000313" key="6">
    <source>
        <dbReference type="EMBL" id="MFC4374169.1"/>
    </source>
</evidence>
<evidence type="ECO:0000259" key="5">
    <source>
        <dbReference type="Pfam" id="PF08990"/>
    </source>
</evidence>
<name>A0ABV8VDS6_9NOCA</name>
<dbReference type="Gene3D" id="3.40.47.10">
    <property type="match status" value="1"/>
</dbReference>
<dbReference type="SUPFAM" id="SSF101173">
    <property type="entry name" value="Docking domain B of the erythromycin polyketide synthase (DEBS)"/>
    <property type="match status" value="1"/>
</dbReference>
<dbReference type="InterPro" id="IPR016039">
    <property type="entry name" value="Thiolase-like"/>
</dbReference>
<accession>A0ABV8VDS6</accession>
<dbReference type="RefSeq" id="WP_378558609.1">
    <property type="nucleotide sequence ID" value="NZ_JBHSDL010000008.1"/>
</dbReference>
<feature type="domain" description="Polyketide synthase NorB/C/GfsB-E-like docking" evidence="5">
    <location>
        <begin position="1"/>
        <end position="27"/>
    </location>
</feature>
<dbReference type="InterPro" id="IPR036299">
    <property type="entry name" value="Polyketide_synth_docking_sf"/>
</dbReference>
<proteinExistence type="predicted"/>
<keyword evidence="2" id="KW-0808">Transferase</keyword>
<dbReference type="InterPro" id="IPR050091">
    <property type="entry name" value="PKS_NRPS_Biosynth_Enz"/>
</dbReference>
<evidence type="ECO:0000313" key="7">
    <source>
        <dbReference type="Proteomes" id="UP001595844"/>
    </source>
</evidence>
<dbReference type="PANTHER" id="PTHR43775:SF51">
    <property type="entry name" value="INACTIVE PHENOLPHTHIOCEROL SYNTHESIS POLYKETIDE SYNTHASE TYPE I PKS1-RELATED"/>
    <property type="match status" value="1"/>
</dbReference>
<evidence type="ECO:0000259" key="4">
    <source>
        <dbReference type="Pfam" id="PF00109"/>
    </source>
</evidence>
<reference evidence="7" key="1">
    <citation type="journal article" date="2019" name="Int. J. Syst. Evol. Microbiol.">
        <title>The Global Catalogue of Microorganisms (GCM) 10K type strain sequencing project: providing services to taxonomists for standard genome sequencing and annotation.</title>
        <authorList>
            <consortium name="The Broad Institute Genomics Platform"/>
            <consortium name="The Broad Institute Genome Sequencing Center for Infectious Disease"/>
            <person name="Wu L."/>
            <person name="Ma J."/>
        </authorList>
    </citation>
    <scope>NUCLEOTIDE SEQUENCE [LARGE SCALE GENOMIC DNA]</scope>
    <source>
        <strain evidence="7">IBRC-M 10490</strain>
    </source>
</reference>
<dbReference type="InterPro" id="IPR015083">
    <property type="entry name" value="NorB/c/GfsB-D-like_docking"/>
</dbReference>
<evidence type="ECO:0000256" key="3">
    <source>
        <dbReference type="ARBA" id="ARBA00023268"/>
    </source>
</evidence>
<keyword evidence="3" id="KW-0511">Multifunctional enzyme</keyword>
<sequence>MTDDKMLGYLKRVTVELQSARRQIQEADDRAHEPIAVVGMSCRYPGNVESAQGLWDLVANGVDAISG</sequence>